<feature type="domain" description="N-acetyltransferase" evidence="1">
    <location>
        <begin position="152"/>
        <end position="290"/>
    </location>
</feature>
<dbReference type="RefSeq" id="WP_036153862.1">
    <property type="nucleotide sequence ID" value="NZ_AVCX01000007.1"/>
</dbReference>
<evidence type="ECO:0000313" key="2">
    <source>
        <dbReference type="EMBL" id="KGR85445.1"/>
    </source>
</evidence>
<dbReference type="InterPro" id="IPR016181">
    <property type="entry name" value="Acyl_CoA_acyltransferase"/>
</dbReference>
<dbReference type="EMBL" id="JPVP01000054">
    <property type="protein sequence ID" value="KGR85445.1"/>
    <property type="molecule type" value="Genomic_DNA"/>
</dbReference>
<proteinExistence type="predicted"/>
<dbReference type="eggNOG" id="COG0456">
    <property type="taxonomic scope" value="Bacteria"/>
</dbReference>
<reference evidence="2 3" key="1">
    <citation type="submission" date="2014-02" db="EMBL/GenBank/DDBJ databases">
        <title>Draft genome sequence of Lysinibacillus odysseyi NBRC 100172.</title>
        <authorList>
            <person name="Zhang F."/>
            <person name="Wang G."/>
            <person name="Zhang L."/>
        </authorList>
    </citation>
    <scope>NUCLEOTIDE SEQUENCE [LARGE SCALE GENOMIC DNA]</scope>
    <source>
        <strain evidence="2 3">NBRC 100172</strain>
    </source>
</reference>
<dbReference type="GO" id="GO:0016747">
    <property type="term" value="F:acyltransferase activity, transferring groups other than amino-acyl groups"/>
    <property type="evidence" value="ECO:0007669"/>
    <property type="project" value="InterPro"/>
</dbReference>
<dbReference type="STRING" id="1220589.CD32_09515"/>
<keyword evidence="3" id="KW-1185">Reference proteome</keyword>
<gene>
    <name evidence="2" type="ORF">CD32_09515</name>
</gene>
<dbReference type="InterPro" id="IPR000182">
    <property type="entry name" value="GNAT_dom"/>
</dbReference>
<accession>A0A0A3IPN9</accession>
<protein>
    <recommendedName>
        <fullName evidence="1">N-acetyltransferase domain-containing protein</fullName>
    </recommendedName>
</protein>
<dbReference type="OrthoDB" id="87299at2"/>
<evidence type="ECO:0000313" key="3">
    <source>
        <dbReference type="Proteomes" id="UP000030437"/>
    </source>
</evidence>
<name>A0A0A3IPN9_9BACI</name>
<evidence type="ECO:0000259" key="1">
    <source>
        <dbReference type="PROSITE" id="PS51186"/>
    </source>
</evidence>
<comment type="caution">
    <text evidence="2">The sequence shown here is derived from an EMBL/GenBank/DDBJ whole genome shotgun (WGS) entry which is preliminary data.</text>
</comment>
<dbReference type="PROSITE" id="PS51186">
    <property type="entry name" value="GNAT"/>
    <property type="match status" value="1"/>
</dbReference>
<dbReference type="CDD" id="cd04301">
    <property type="entry name" value="NAT_SF"/>
    <property type="match status" value="1"/>
</dbReference>
<sequence length="290" mass="33451">MEKTIERATFQELAQFLAEMNQSKQNHIGFCGEKALEIEQTLTEDFIDQDGNAAFFVARSETGEMTAAIGLDMDEETAEVWGPFNRSAAPEEQTRLWEACIQAYPEIKRFFFFINEENRAQQLFAEQLGARKTGEHLTLLMVKDQLQPIEEYVSKNFSQEDEMAFREIHDTEFPRTYYDASTILSRLNDEHILRIGKTEADGVIGYAYFEINREMKEATLEYIAIAPAARNRGFGTTLLREVLTDIFSFPEIESIQLCVDHQNDQANHVYVKAGFERKDVLYSYVLKSEK</sequence>
<dbReference type="AlphaFoldDB" id="A0A0A3IPN9"/>
<dbReference type="Gene3D" id="3.40.630.30">
    <property type="match status" value="1"/>
</dbReference>
<dbReference type="Proteomes" id="UP000030437">
    <property type="component" value="Unassembled WGS sequence"/>
</dbReference>
<organism evidence="2 3">
    <name type="scientific">Lysinibacillus odysseyi 34hs-1 = NBRC 100172</name>
    <dbReference type="NCBI Taxonomy" id="1220589"/>
    <lineage>
        <taxon>Bacteria</taxon>
        <taxon>Bacillati</taxon>
        <taxon>Bacillota</taxon>
        <taxon>Bacilli</taxon>
        <taxon>Bacillales</taxon>
        <taxon>Bacillaceae</taxon>
        <taxon>Lysinibacillus</taxon>
    </lineage>
</organism>
<dbReference type="SUPFAM" id="SSF55729">
    <property type="entry name" value="Acyl-CoA N-acyltransferases (Nat)"/>
    <property type="match status" value="2"/>
</dbReference>
<dbReference type="Pfam" id="PF00583">
    <property type="entry name" value="Acetyltransf_1"/>
    <property type="match status" value="1"/>
</dbReference>